<protein>
    <recommendedName>
        <fullName evidence="7 12">Adenine phosphoribosyltransferase</fullName>
        <shortName evidence="12">APRT</shortName>
        <ecNumber evidence="7 12">2.4.2.7</ecNumber>
    </recommendedName>
</protein>
<evidence type="ECO:0000256" key="12">
    <source>
        <dbReference type="HAMAP-Rule" id="MF_00004"/>
    </source>
</evidence>
<reference evidence="16" key="3">
    <citation type="submission" date="2018-02" db="EMBL/GenBank/DDBJ databases">
        <title>Phenotypic characterization and whole genome analysis of multidrug-resistant, extended-spectrum beta-lactamase-producing bacteria isolated from dogs in Germany.</title>
        <authorList>
            <person name="Williamson C."/>
        </authorList>
    </citation>
    <scope>NUCLEOTIDE SEQUENCE [LARGE SCALE GENOMIC DNA]</scope>
    <source>
        <strain evidence="16">AFG_SD03_1510_Ahy_093</strain>
    </source>
</reference>
<dbReference type="GO" id="GO:0005829">
    <property type="term" value="C:cytosol"/>
    <property type="evidence" value="ECO:0007669"/>
    <property type="project" value="TreeGrafter"/>
</dbReference>
<feature type="domain" description="Phosphoribosyltransferase" evidence="13">
    <location>
        <begin position="68"/>
        <end position="191"/>
    </location>
</feature>
<comment type="similarity">
    <text evidence="5 12">Belongs to the purine/pyrimidine phosphoribosyltransferase family.</text>
</comment>
<reference evidence="14" key="5">
    <citation type="submission" date="2020-01" db="EMBL/GenBank/DDBJ databases">
        <authorList>
            <consortium name="NCBI Pathogen Detection Project"/>
        </authorList>
    </citation>
    <scope>NUCLEOTIDE SEQUENCE</scope>
    <source>
        <strain evidence="14">OLC2673_Aeromonas</strain>
    </source>
</reference>
<evidence type="ECO:0000256" key="2">
    <source>
        <dbReference type="ARBA" id="ARBA00003968"/>
    </source>
</evidence>
<dbReference type="FunFam" id="3.40.50.2020:FF:000004">
    <property type="entry name" value="Adenine phosphoribosyltransferase"/>
    <property type="match status" value="1"/>
</dbReference>
<dbReference type="Pfam" id="PF00156">
    <property type="entry name" value="Pribosyltran"/>
    <property type="match status" value="1"/>
</dbReference>
<dbReference type="PANTHER" id="PTHR11776:SF7">
    <property type="entry name" value="PHOSPHORIBOSYLTRANSFERASE DOMAIN-CONTAINING PROTEIN"/>
    <property type="match status" value="1"/>
</dbReference>
<dbReference type="Proteomes" id="UP000253075">
    <property type="component" value="Unassembled WGS sequence"/>
</dbReference>
<organism evidence="14 17">
    <name type="scientific">Aeromonas hydrophila</name>
    <dbReference type="NCBI Taxonomy" id="644"/>
    <lineage>
        <taxon>Bacteria</taxon>
        <taxon>Pseudomonadati</taxon>
        <taxon>Pseudomonadota</taxon>
        <taxon>Gammaproteobacteria</taxon>
        <taxon>Aeromonadales</taxon>
        <taxon>Aeromonadaceae</taxon>
        <taxon>Aeromonas</taxon>
    </lineage>
</organism>
<dbReference type="GO" id="GO:0003999">
    <property type="term" value="F:adenine phosphoribosyltransferase activity"/>
    <property type="evidence" value="ECO:0007669"/>
    <property type="project" value="UniProtKB-UniRule"/>
</dbReference>
<evidence type="ECO:0000259" key="13">
    <source>
        <dbReference type="Pfam" id="PF00156"/>
    </source>
</evidence>
<evidence type="ECO:0000256" key="4">
    <source>
        <dbReference type="ARBA" id="ARBA00004659"/>
    </source>
</evidence>
<comment type="pathway">
    <text evidence="4 12">Purine metabolism; AMP biosynthesis via salvage pathway; AMP from adenine: step 1/1.</text>
</comment>
<evidence type="ECO:0000313" key="14">
    <source>
        <dbReference type="EMBL" id="HAT6342548.1"/>
    </source>
</evidence>
<evidence type="ECO:0000256" key="6">
    <source>
        <dbReference type="ARBA" id="ARBA00011738"/>
    </source>
</evidence>
<dbReference type="EMBL" id="DACTUL010000001">
    <property type="protein sequence ID" value="HAT6342548.1"/>
    <property type="molecule type" value="Genomic_DNA"/>
</dbReference>
<evidence type="ECO:0000256" key="11">
    <source>
        <dbReference type="ARBA" id="ARBA00022726"/>
    </source>
</evidence>
<dbReference type="AlphaFoldDB" id="A0A1V2F9N2"/>
<evidence type="ECO:0000256" key="7">
    <source>
        <dbReference type="ARBA" id="ARBA00011893"/>
    </source>
</evidence>
<dbReference type="GO" id="GO:0006168">
    <property type="term" value="P:adenine salvage"/>
    <property type="evidence" value="ECO:0007669"/>
    <property type="project" value="InterPro"/>
</dbReference>
<reference evidence="15 16" key="2">
    <citation type="journal article" date="2018" name="PLoS ONE">
        <title>Phenotypic characterization and whole genome analysis of extended-spectrum beta-lactamase-producing bacteria isolated from dogs in Germany.</title>
        <authorList>
            <person name="Boehmer T."/>
            <person name="Vogler A.J."/>
            <person name="Thomas A."/>
            <person name="Sauer S."/>
            <person name="Hergenroether M."/>
            <person name="Straubinger R.K."/>
            <person name="Birdsell D."/>
            <person name="Keim P."/>
            <person name="Sahl J.W."/>
            <person name="Williamson C.H."/>
            <person name="Riehm J.M."/>
        </authorList>
    </citation>
    <scope>NUCLEOTIDE SEQUENCE [LARGE SCALE GENOMIC DNA]</scope>
    <source>
        <strain evidence="15 16">AFG_SD03_1510_Ahy_093</strain>
    </source>
</reference>
<dbReference type="GO" id="GO:0044209">
    <property type="term" value="P:AMP salvage"/>
    <property type="evidence" value="ECO:0007669"/>
    <property type="project" value="UniProtKB-UniRule"/>
</dbReference>
<evidence type="ECO:0000256" key="8">
    <source>
        <dbReference type="ARBA" id="ARBA00022490"/>
    </source>
</evidence>
<keyword evidence="11 12" id="KW-0660">Purine salvage</keyword>
<dbReference type="InterPro" id="IPR050120">
    <property type="entry name" value="Adenine_PRTase"/>
</dbReference>
<name>A0A1V2F9N2_AERHY</name>
<dbReference type="CDD" id="cd06223">
    <property type="entry name" value="PRTases_typeI"/>
    <property type="match status" value="1"/>
</dbReference>
<dbReference type="NCBIfam" id="NF002632">
    <property type="entry name" value="PRK02304.1-1"/>
    <property type="match status" value="1"/>
</dbReference>
<evidence type="ECO:0000313" key="15">
    <source>
        <dbReference type="EMBL" id="RCF47594.1"/>
    </source>
</evidence>
<dbReference type="HAMAP" id="MF_00004">
    <property type="entry name" value="Aden_phosphoribosyltr"/>
    <property type="match status" value="1"/>
</dbReference>
<comment type="caution">
    <text evidence="14">The sequence shown here is derived from an EMBL/GenBank/DDBJ whole genome shotgun (WGS) entry which is preliminary data.</text>
</comment>
<dbReference type="Gene3D" id="3.40.50.2020">
    <property type="match status" value="1"/>
</dbReference>
<dbReference type="EMBL" id="PUTQ01000025">
    <property type="protein sequence ID" value="RCF47594.1"/>
    <property type="molecule type" value="Genomic_DNA"/>
</dbReference>
<sequence>MESACHFCVTGLFISRWREAERNDHLRRKTNGQTMNPETLKFIEASIKTIPDYPKPGILFRDITSLIENADAFKATIDLLANHYRDQGITKIVGTEARGFIFGAPVAYAMGLGFVPVRKPGKLPRAVIEESYALEYGTDTLQLHTDAIVPGDKVLVVDDLLATGGTVDATVKLIRRAGGEVVDAAFIISLPSLGGDARLTAAGVKVVSLVELPGE</sequence>
<comment type="subcellular location">
    <subcellularLocation>
        <location evidence="3 12">Cytoplasm</location>
    </subcellularLocation>
</comment>
<dbReference type="NCBIfam" id="NF002634">
    <property type="entry name" value="PRK02304.1-3"/>
    <property type="match status" value="1"/>
</dbReference>
<proteinExistence type="inferred from homology"/>
<evidence type="ECO:0000256" key="9">
    <source>
        <dbReference type="ARBA" id="ARBA00022676"/>
    </source>
</evidence>
<dbReference type="InterPro" id="IPR005764">
    <property type="entry name" value="Ade_phspho_trans"/>
</dbReference>
<dbReference type="NCBIfam" id="TIGR01090">
    <property type="entry name" value="apt"/>
    <property type="match status" value="1"/>
</dbReference>
<evidence type="ECO:0000313" key="17">
    <source>
        <dbReference type="Proteomes" id="UP000859505"/>
    </source>
</evidence>
<reference evidence="14" key="1">
    <citation type="journal article" date="2018" name="Genome Biol.">
        <title>SKESA: strategic k-mer extension for scrupulous assemblies.</title>
        <authorList>
            <person name="Souvorov A."/>
            <person name="Agarwala R."/>
            <person name="Lipman D.J."/>
        </authorList>
    </citation>
    <scope>NUCLEOTIDE SEQUENCE</scope>
    <source>
        <strain evidence="14">OLC2673_Aeromonas</strain>
    </source>
</reference>
<evidence type="ECO:0000313" key="16">
    <source>
        <dbReference type="Proteomes" id="UP000253075"/>
    </source>
</evidence>
<dbReference type="SUPFAM" id="SSF53271">
    <property type="entry name" value="PRTase-like"/>
    <property type="match status" value="1"/>
</dbReference>
<dbReference type="PANTHER" id="PTHR11776">
    <property type="entry name" value="ADENINE PHOSPHORIBOSYLTRANSFERASE"/>
    <property type="match status" value="1"/>
</dbReference>
<dbReference type="GO" id="GO:0006166">
    <property type="term" value="P:purine ribonucleoside salvage"/>
    <property type="evidence" value="ECO:0007669"/>
    <property type="project" value="UniProtKB-UniRule"/>
</dbReference>
<comment type="function">
    <text evidence="2 12">Catalyzes a salvage reaction resulting in the formation of AMP, that is energically less costly than de novo synthesis.</text>
</comment>
<evidence type="ECO:0000256" key="3">
    <source>
        <dbReference type="ARBA" id="ARBA00004496"/>
    </source>
</evidence>
<keyword evidence="8 12" id="KW-0963">Cytoplasm</keyword>
<dbReference type="EC" id="2.4.2.7" evidence="7 12"/>
<dbReference type="InterPro" id="IPR029057">
    <property type="entry name" value="PRTase-like"/>
</dbReference>
<reference evidence="15" key="4">
    <citation type="submission" date="2018-02" db="EMBL/GenBank/DDBJ databases">
        <authorList>
            <person name="Williamson C."/>
        </authorList>
    </citation>
    <scope>NUCLEOTIDE SEQUENCE</scope>
    <source>
        <strain evidence="15">AFG_SD03_1510_Ahy_093</strain>
    </source>
</reference>
<comment type="subunit">
    <text evidence="6 12">Homodimer.</text>
</comment>
<accession>A0A1V2F9N2</accession>
<dbReference type="Proteomes" id="UP000859505">
    <property type="component" value="Unassembled WGS sequence"/>
</dbReference>
<keyword evidence="10 12" id="KW-0808">Transferase</keyword>
<evidence type="ECO:0000256" key="10">
    <source>
        <dbReference type="ARBA" id="ARBA00022679"/>
    </source>
</evidence>
<dbReference type="NCBIfam" id="NF002636">
    <property type="entry name" value="PRK02304.1-5"/>
    <property type="match status" value="1"/>
</dbReference>
<comment type="catalytic activity">
    <reaction evidence="1 12">
        <text>AMP + diphosphate = 5-phospho-alpha-D-ribose 1-diphosphate + adenine</text>
        <dbReference type="Rhea" id="RHEA:16609"/>
        <dbReference type="ChEBI" id="CHEBI:16708"/>
        <dbReference type="ChEBI" id="CHEBI:33019"/>
        <dbReference type="ChEBI" id="CHEBI:58017"/>
        <dbReference type="ChEBI" id="CHEBI:456215"/>
        <dbReference type="EC" id="2.4.2.7"/>
    </reaction>
</comment>
<evidence type="ECO:0000256" key="5">
    <source>
        <dbReference type="ARBA" id="ARBA00008391"/>
    </source>
</evidence>
<evidence type="ECO:0000256" key="1">
    <source>
        <dbReference type="ARBA" id="ARBA00000868"/>
    </source>
</evidence>
<keyword evidence="9 12" id="KW-0328">Glycosyltransferase</keyword>
<dbReference type="InterPro" id="IPR000836">
    <property type="entry name" value="PRTase_dom"/>
</dbReference>
<gene>
    <name evidence="12" type="primary">apt</name>
    <name evidence="15" type="ORF">C6C11_16640</name>
    <name evidence="14" type="ORF">JAJ28_000201</name>
</gene>